<evidence type="ECO:0000313" key="3">
    <source>
        <dbReference type="Proteomes" id="UP000541033"/>
    </source>
</evidence>
<dbReference type="InterPro" id="IPR003141">
    <property type="entry name" value="Pol/His_phosphatase_N"/>
</dbReference>
<dbReference type="GO" id="GO:0035312">
    <property type="term" value="F:5'-3' DNA exonuclease activity"/>
    <property type="evidence" value="ECO:0007669"/>
    <property type="project" value="TreeGrafter"/>
</dbReference>
<dbReference type="InterPro" id="IPR004013">
    <property type="entry name" value="PHP_dom"/>
</dbReference>
<dbReference type="RefSeq" id="WP_167146774.1">
    <property type="nucleotide sequence ID" value="NZ_JAAMOX010000001.1"/>
</dbReference>
<gene>
    <name evidence="2" type="ORF">FHX76_000218</name>
</gene>
<name>A0A7X5QYJ0_9MICO</name>
<dbReference type="AlphaFoldDB" id="A0A7X5QYJ0"/>
<dbReference type="InterPro" id="IPR016195">
    <property type="entry name" value="Pol/histidinol_Pase-like"/>
</dbReference>
<organism evidence="2 3">
    <name type="scientific">Lysinibacter cavernae</name>
    <dbReference type="NCBI Taxonomy" id="1640652"/>
    <lineage>
        <taxon>Bacteria</taxon>
        <taxon>Bacillati</taxon>
        <taxon>Actinomycetota</taxon>
        <taxon>Actinomycetes</taxon>
        <taxon>Micrococcales</taxon>
        <taxon>Microbacteriaceae</taxon>
        <taxon>Lysinibacter</taxon>
    </lineage>
</organism>
<dbReference type="Gene3D" id="3.20.20.140">
    <property type="entry name" value="Metal-dependent hydrolases"/>
    <property type="match status" value="1"/>
</dbReference>
<dbReference type="Gene3D" id="1.10.150.650">
    <property type="match status" value="1"/>
</dbReference>
<protein>
    <recommendedName>
        <fullName evidence="1">Polymerase/histidinol phosphatase N-terminal domain-containing protein</fullName>
    </recommendedName>
</protein>
<reference evidence="2 3" key="1">
    <citation type="submission" date="2020-02" db="EMBL/GenBank/DDBJ databases">
        <title>Sequencing the genomes of 1000 actinobacteria strains.</title>
        <authorList>
            <person name="Klenk H.-P."/>
        </authorList>
    </citation>
    <scope>NUCLEOTIDE SEQUENCE [LARGE SCALE GENOMIC DNA]</scope>
    <source>
        <strain evidence="2 3">DSM 27960</strain>
    </source>
</reference>
<dbReference type="EMBL" id="JAAMOX010000001">
    <property type="protein sequence ID" value="NIH52350.1"/>
    <property type="molecule type" value="Genomic_DNA"/>
</dbReference>
<evidence type="ECO:0000259" key="1">
    <source>
        <dbReference type="SMART" id="SM00481"/>
    </source>
</evidence>
<feature type="domain" description="Polymerase/histidinol phosphatase N-terminal" evidence="1">
    <location>
        <begin position="17"/>
        <end position="82"/>
    </location>
</feature>
<dbReference type="SMART" id="SM00481">
    <property type="entry name" value="POLIIIAc"/>
    <property type="match status" value="1"/>
</dbReference>
<dbReference type="GO" id="GO:0004534">
    <property type="term" value="F:5'-3' RNA exonuclease activity"/>
    <property type="evidence" value="ECO:0007669"/>
    <property type="project" value="TreeGrafter"/>
</dbReference>
<sequence>MATVTPDATGQDPIGRYDLHTHSVISDGTLTPAEIVREAAGIGLAGLALTDHDTAAGWPEAAAVALEHGLDFIPGMELTTKTQGFAVHLLAYFIDPHNATLLSVTERIRTDRDRRARAMVELLSADIDFSWDDVISAISDGATVGRPHIADALVTRGFYHDRGAAFADVLHPGSKYYVPNYAVDTVEAVELVRAAGGLPVLAHPAATRQRAPMPVERMKLLADRGLYGIELDHPENRREWLPPLRAEADRLGLVVTGSSDYHGAGKENRLGECTTSATTVAQMKRDAGL</sequence>
<dbReference type="SUPFAM" id="SSF89550">
    <property type="entry name" value="PHP domain-like"/>
    <property type="match status" value="1"/>
</dbReference>
<comment type="caution">
    <text evidence="2">The sequence shown here is derived from an EMBL/GenBank/DDBJ whole genome shotgun (WGS) entry which is preliminary data.</text>
</comment>
<dbReference type="Pfam" id="PF02811">
    <property type="entry name" value="PHP"/>
    <property type="match status" value="1"/>
</dbReference>
<dbReference type="PANTHER" id="PTHR42924:SF3">
    <property type="entry name" value="POLYMERASE_HISTIDINOL PHOSPHATASE N-TERMINAL DOMAIN-CONTAINING PROTEIN"/>
    <property type="match status" value="1"/>
</dbReference>
<accession>A0A7X5QYJ0</accession>
<proteinExistence type="predicted"/>
<dbReference type="PANTHER" id="PTHR42924">
    <property type="entry name" value="EXONUCLEASE"/>
    <property type="match status" value="1"/>
</dbReference>
<keyword evidence="3" id="KW-1185">Reference proteome</keyword>
<evidence type="ECO:0000313" key="2">
    <source>
        <dbReference type="EMBL" id="NIH52350.1"/>
    </source>
</evidence>
<dbReference type="InterPro" id="IPR052018">
    <property type="entry name" value="PHP_domain"/>
</dbReference>
<dbReference type="CDD" id="cd07438">
    <property type="entry name" value="PHP_HisPPase_AMP"/>
    <property type="match status" value="1"/>
</dbReference>
<dbReference type="Proteomes" id="UP000541033">
    <property type="component" value="Unassembled WGS sequence"/>
</dbReference>